<dbReference type="EMBL" id="BDQK01000006">
    <property type="protein sequence ID" value="GBF80114.1"/>
    <property type="molecule type" value="Genomic_DNA"/>
</dbReference>
<comment type="caution">
    <text evidence="1">The sequence shown here is derived from an EMBL/GenBank/DDBJ whole genome shotgun (WGS) entry which is preliminary data.</text>
</comment>
<reference evidence="2" key="1">
    <citation type="submission" date="2017-05" db="EMBL/GenBank/DDBJ databases">
        <title>Physiological properties and genetic analysis related to exopolysaccharide production of fresh-water unicellular cyanobacterium Aphanothece sacrum, Suizenji Nori, that has been cultured as a food source in Japan.</title>
        <authorList>
            <person name="Kanesaki Y."/>
            <person name="Yoshikawa S."/>
            <person name="Ohki K."/>
        </authorList>
    </citation>
    <scope>NUCLEOTIDE SEQUENCE [LARGE SCALE GENOMIC DNA]</scope>
    <source>
        <strain evidence="2">FPU1</strain>
    </source>
</reference>
<evidence type="ECO:0000313" key="2">
    <source>
        <dbReference type="Proteomes" id="UP000287247"/>
    </source>
</evidence>
<dbReference type="Pfam" id="PF11691">
    <property type="entry name" value="DUF3288"/>
    <property type="match status" value="1"/>
</dbReference>
<dbReference type="AlphaFoldDB" id="A0A401IFX6"/>
<keyword evidence="2" id="KW-1185">Reference proteome</keyword>
<organism evidence="1 2">
    <name type="scientific">Aphanothece sacrum FPU1</name>
    <dbReference type="NCBI Taxonomy" id="1920663"/>
    <lineage>
        <taxon>Bacteria</taxon>
        <taxon>Bacillati</taxon>
        <taxon>Cyanobacteriota</taxon>
        <taxon>Cyanophyceae</taxon>
        <taxon>Oscillatoriophycideae</taxon>
        <taxon>Chroococcales</taxon>
        <taxon>Aphanothecaceae</taxon>
        <taxon>Aphanothece</taxon>
    </lineage>
</organism>
<gene>
    <name evidence="1" type="ORF">AsFPU1_1515</name>
</gene>
<accession>A0A401IFX6</accession>
<sequence length="96" mass="11377">MTDMPQDQQHPQEKNDRLVVDKLLGGNPDDYNLVELARLRIRYGNFPGARTIRRDLDLILQQWQLTEPELLDKTRQIHHLGHVYRRSTSEDAQDWS</sequence>
<dbReference type="Proteomes" id="UP000287247">
    <property type="component" value="Unassembled WGS sequence"/>
</dbReference>
<protein>
    <submittedName>
        <fullName evidence="1">Membrane protein</fullName>
    </submittedName>
</protein>
<proteinExistence type="predicted"/>
<dbReference type="InterPro" id="IPR021705">
    <property type="entry name" value="DUF3288"/>
</dbReference>
<name>A0A401IFX6_APHSA</name>
<evidence type="ECO:0000313" key="1">
    <source>
        <dbReference type="EMBL" id="GBF80114.1"/>
    </source>
</evidence>